<proteinExistence type="predicted"/>
<evidence type="ECO:0000256" key="1">
    <source>
        <dbReference type="SAM" id="Phobius"/>
    </source>
</evidence>
<dbReference type="OrthoDB" id="9451194at2759"/>
<gene>
    <name evidence="2" type="primary">TMEM139</name>
    <name evidence="2" type="ORF">L345_11742</name>
</gene>
<dbReference type="EMBL" id="AZIM01003209">
    <property type="protein sequence ID" value="ETE62499.1"/>
    <property type="molecule type" value="Genomic_DNA"/>
</dbReference>
<comment type="caution">
    <text evidence="2">The sequence shown here is derived from an EMBL/GenBank/DDBJ whole genome shotgun (WGS) entry which is preliminary data.</text>
</comment>
<reference evidence="2 3" key="1">
    <citation type="journal article" date="2013" name="Proc. Natl. Acad. Sci. U.S.A.">
        <title>The king cobra genome reveals dynamic gene evolution and adaptation in the snake venom system.</title>
        <authorList>
            <person name="Vonk F.J."/>
            <person name="Casewell N.R."/>
            <person name="Henkel C.V."/>
            <person name="Heimberg A.M."/>
            <person name="Jansen H.J."/>
            <person name="McCleary R.J."/>
            <person name="Kerkkamp H.M."/>
            <person name="Vos R.A."/>
            <person name="Guerreiro I."/>
            <person name="Calvete J.J."/>
            <person name="Wuster W."/>
            <person name="Woods A.E."/>
            <person name="Logan J.M."/>
            <person name="Harrison R.A."/>
            <person name="Castoe T.A."/>
            <person name="de Koning A.P."/>
            <person name="Pollock D.D."/>
            <person name="Yandell M."/>
            <person name="Calderon D."/>
            <person name="Renjifo C."/>
            <person name="Currier R.B."/>
            <person name="Salgado D."/>
            <person name="Pla D."/>
            <person name="Sanz L."/>
            <person name="Hyder A.S."/>
            <person name="Ribeiro J.M."/>
            <person name="Arntzen J.W."/>
            <person name="van den Thillart G.E."/>
            <person name="Boetzer M."/>
            <person name="Pirovano W."/>
            <person name="Dirks R.P."/>
            <person name="Spaink H.P."/>
            <person name="Duboule D."/>
            <person name="McGlinn E."/>
            <person name="Kini R.M."/>
            <person name="Richardson M.K."/>
        </authorList>
    </citation>
    <scope>NUCLEOTIDE SEQUENCE</scope>
    <source>
        <tissue evidence="2">Blood</tissue>
    </source>
</reference>
<sequence>MAGSAIGSPCLASKMCDILPSAILSCGHKKSRVQHPYYQLLCLVLSTTVTPTCVAMLSASRWKGLRHTLLVLFSATILIGITMLAISSEINPIGVFFLVAGGLCLVGYLISVAAEHCLTHQNAEEAQAAPRRQNHNGDNATYEAPTYEEVVATGYLSDSAPTIWTITSSPGITQGEPPPYSVVIEPPAHGETVVEALSVSVEPGARRASETDLYSRLRLRLVLPPRLKRFVSDTHELKGSEERLERLEPLTPPPAYENMNIDEVFEGHFQPSKP</sequence>
<keyword evidence="3" id="KW-1185">Reference proteome</keyword>
<dbReference type="Proteomes" id="UP000018936">
    <property type="component" value="Unassembled WGS sequence"/>
</dbReference>
<keyword evidence="1" id="KW-0472">Membrane</keyword>
<dbReference type="AlphaFoldDB" id="V8NJS4"/>
<organism evidence="2 3">
    <name type="scientific">Ophiophagus hannah</name>
    <name type="common">King cobra</name>
    <name type="synonym">Naja hannah</name>
    <dbReference type="NCBI Taxonomy" id="8665"/>
    <lineage>
        <taxon>Eukaryota</taxon>
        <taxon>Metazoa</taxon>
        <taxon>Chordata</taxon>
        <taxon>Craniata</taxon>
        <taxon>Vertebrata</taxon>
        <taxon>Euteleostomi</taxon>
        <taxon>Lepidosauria</taxon>
        <taxon>Squamata</taxon>
        <taxon>Bifurcata</taxon>
        <taxon>Unidentata</taxon>
        <taxon>Episquamata</taxon>
        <taxon>Toxicofera</taxon>
        <taxon>Serpentes</taxon>
        <taxon>Colubroidea</taxon>
        <taxon>Elapidae</taxon>
        <taxon>Elapinae</taxon>
        <taxon>Ophiophagus</taxon>
    </lineage>
</organism>
<dbReference type="Pfam" id="PF15345">
    <property type="entry name" value="TMEM51"/>
    <property type="match status" value="1"/>
</dbReference>
<dbReference type="PANTHER" id="PTHR36294">
    <property type="entry name" value="TRANSMEMBRANE PROTEIN 139"/>
    <property type="match status" value="1"/>
</dbReference>
<keyword evidence="1" id="KW-1133">Transmembrane helix</keyword>
<dbReference type="TCDB" id="8.A.60.1.2">
    <property type="family name" value="the transmembrane protein 139 (tmem139) family"/>
</dbReference>
<dbReference type="InterPro" id="IPR038805">
    <property type="entry name" value="TMEM139"/>
</dbReference>
<accession>V8NJS4</accession>
<feature type="transmembrane region" description="Helical" evidence="1">
    <location>
        <begin position="93"/>
        <end position="114"/>
    </location>
</feature>
<feature type="transmembrane region" description="Helical" evidence="1">
    <location>
        <begin position="69"/>
        <end position="87"/>
    </location>
</feature>
<feature type="transmembrane region" description="Helical" evidence="1">
    <location>
        <begin position="37"/>
        <end position="57"/>
    </location>
</feature>
<evidence type="ECO:0000313" key="3">
    <source>
        <dbReference type="Proteomes" id="UP000018936"/>
    </source>
</evidence>
<protein>
    <submittedName>
        <fullName evidence="2">Transmembrane protein</fullName>
    </submittedName>
</protein>
<keyword evidence="1 2" id="KW-0812">Transmembrane</keyword>
<dbReference type="PANTHER" id="PTHR36294:SF1">
    <property type="entry name" value="TRANSMEMBRANE PROTEIN 139"/>
    <property type="match status" value="1"/>
</dbReference>
<evidence type="ECO:0000313" key="2">
    <source>
        <dbReference type="EMBL" id="ETE62499.1"/>
    </source>
</evidence>
<name>V8NJS4_OPHHA</name>